<keyword evidence="2" id="KW-1185">Reference proteome</keyword>
<accession>A0ACC1TI85</accession>
<dbReference type="Proteomes" id="UP001163835">
    <property type="component" value="Unassembled WGS sequence"/>
</dbReference>
<evidence type="ECO:0000313" key="1">
    <source>
        <dbReference type="EMBL" id="KAJ3804337.1"/>
    </source>
</evidence>
<reference evidence="1" key="1">
    <citation type="submission" date="2022-09" db="EMBL/GenBank/DDBJ databases">
        <title>A Global Phylogenomic Analysis of the Shiitake Genus Lentinula.</title>
        <authorList>
            <consortium name="DOE Joint Genome Institute"/>
            <person name="Sierra-Patev S."/>
            <person name="Min B."/>
            <person name="Naranjo-Ortiz M."/>
            <person name="Looney B."/>
            <person name="Konkel Z."/>
            <person name="Slot J.C."/>
            <person name="Sakamoto Y."/>
            <person name="Steenwyk J.L."/>
            <person name="Rokas A."/>
            <person name="Carro J."/>
            <person name="Camarero S."/>
            <person name="Ferreira P."/>
            <person name="Molpeceres G."/>
            <person name="Ruiz-Duenas F.J."/>
            <person name="Serrano A."/>
            <person name="Henrissat B."/>
            <person name="Drula E."/>
            <person name="Hughes K.W."/>
            <person name="Mata J.L."/>
            <person name="Ishikawa N.K."/>
            <person name="Vargas-Isla R."/>
            <person name="Ushijima S."/>
            <person name="Smith C.A."/>
            <person name="Ahrendt S."/>
            <person name="Andreopoulos W."/>
            <person name="He G."/>
            <person name="Labutti K."/>
            <person name="Lipzen A."/>
            <person name="Ng V."/>
            <person name="Riley R."/>
            <person name="Sandor L."/>
            <person name="Barry K."/>
            <person name="Martinez A.T."/>
            <person name="Xiao Y."/>
            <person name="Gibbons J.G."/>
            <person name="Terashima K."/>
            <person name="Grigoriev I.V."/>
            <person name="Hibbett D.S."/>
        </authorList>
    </citation>
    <scope>NUCLEOTIDE SEQUENCE</scope>
    <source>
        <strain evidence="1">TMI1499</strain>
    </source>
</reference>
<name>A0ACC1TI85_9AGAR</name>
<protein>
    <submittedName>
        <fullName evidence="1">Uncharacterized protein</fullName>
    </submittedName>
</protein>
<feature type="non-terminal residue" evidence="1">
    <location>
        <position position="1"/>
    </location>
</feature>
<evidence type="ECO:0000313" key="2">
    <source>
        <dbReference type="Proteomes" id="UP001163835"/>
    </source>
</evidence>
<gene>
    <name evidence="1" type="ORF">F5876DRAFT_53522</name>
</gene>
<proteinExistence type="predicted"/>
<comment type="caution">
    <text evidence="1">The sequence shown here is derived from an EMBL/GenBank/DDBJ whole genome shotgun (WGS) entry which is preliminary data.</text>
</comment>
<sequence length="73" mass="8190">WATTSHYRIVKEVLKISDVNASQITSMGSSKYQRDIVSHIMDVAGCRIKPGSRAQGEYKAAHFQLYTMDKAIT</sequence>
<dbReference type="EMBL" id="MU796085">
    <property type="protein sequence ID" value="KAJ3804337.1"/>
    <property type="molecule type" value="Genomic_DNA"/>
</dbReference>
<organism evidence="1 2">
    <name type="scientific">Lentinula aff. lateritia</name>
    <dbReference type="NCBI Taxonomy" id="2804960"/>
    <lineage>
        <taxon>Eukaryota</taxon>
        <taxon>Fungi</taxon>
        <taxon>Dikarya</taxon>
        <taxon>Basidiomycota</taxon>
        <taxon>Agaricomycotina</taxon>
        <taxon>Agaricomycetes</taxon>
        <taxon>Agaricomycetidae</taxon>
        <taxon>Agaricales</taxon>
        <taxon>Marasmiineae</taxon>
        <taxon>Omphalotaceae</taxon>
        <taxon>Lentinula</taxon>
    </lineage>
</organism>